<dbReference type="InterPro" id="IPR011659">
    <property type="entry name" value="WD40"/>
</dbReference>
<sequence>MTRWRRILPAALAGIACAIPGFASTALTQDKTAWSVEASHGASFTYRVTLDEATWSSVDSSPDGRMLLFDILGDLYTLPVAGGDAVRITSGAAYDVQPRFSPDGRHILFVSDRAGGSDVWIADADGRSARRLSHEKNATVMSPVWSRDGSSVFALRRDDLMADDRYELVRFAVADGSMTRIVDRQRNPLGPVPSPDGKWLYFTTMAERGIDRVELASGRIQPVVRGDGGASRPALSPDGRWLAFGRRAGNAVRPVLRDLRTGAERVLNAEFDWDQQDNPESDVDLLPGFGFTPDSAALIYAAGGKVRRLDMISGTLAAIPFRAQVEQQVQRRWTVENRLSSDPLRLRMLRWTHEAPDGRTLFFAAAGKIYRHDVRSGQARRIVDGPGLEYSPAVSPDGRWLAYVGWTDAGAGHIYRTPVDRLAPERLTNSAGHYEHLAWSPDGTKLVYVKSSGGELRGEANLTESLAKTVEWIDVARPAAAQIVARVGSRGDRRQEMRPSFSGDGTRIYFTESPKRRQATTLFSAALDGSERRAIARFRFADDVMPSPDGKWIAFTEQFDAYLAPFPASVGGPVEIDPRKAGSVRRLSSNGGYFVNWADGGRSVSWGWGPRYHKVAVATGKPATAIDIAVREPRAIGAGRVLLSGARIVTMGPAGMIERGDVLVENDRIVQVGAAGSLRGATGARVIDVSGKTIIPGFVDVHNHYRQGRNAELFPEMDWGYVIQLAYGVTTVRDPSARSQSIFTQAEMIETGRSWGPRVFSTGEPLYWDETAFSKPPQTLEEVRQGVRRLKAIGAAAIKLYTLPRREQRQWVLQAAREEGLLAIPEGAQKIAFDLTLLTDGYSTLEHAIKTAPLRADVLGLFKATGIPLVPTLTVGPGGGAEDFFYARGGVAQDEKLLRFTPLNEVAARDRLRAARSEGSWYFQHLARSSADVLRAGGKLALGAHGNLEGLGVHWEMWAMADGGLTPMETLYAATMGSADAMGLSRDVGSIESGKRADLAILDANPLDDIRNSNSVGLVMKGGLLWNAATMDQIWPQARPFPGFYWRKQP</sequence>
<dbReference type="Gene3D" id="3.20.20.140">
    <property type="entry name" value="Metal-dependent hydrolases"/>
    <property type="match status" value="1"/>
</dbReference>
<dbReference type="SUPFAM" id="SSF69304">
    <property type="entry name" value="Tricorn protease N-terminal domain"/>
    <property type="match status" value="2"/>
</dbReference>
<reference evidence="4" key="1">
    <citation type="submission" date="2022-05" db="EMBL/GenBank/DDBJ databases">
        <title>Sphingomonas sp. strain MG17 Genome sequencing and assembly.</title>
        <authorList>
            <person name="Kim I."/>
        </authorList>
    </citation>
    <scope>NUCLEOTIDE SEQUENCE</scope>
    <source>
        <strain evidence="4">MG17</strain>
    </source>
</reference>
<proteinExistence type="inferred from homology"/>
<dbReference type="SUPFAM" id="SSF51556">
    <property type="entry name" value="Metallo-dependent hydrolases"/>
    <property type="match status" value="1"/>
</dbReference>
<dbReference type="Pfam" id="PF26549">
    <property type="entry name" value="Tricorn_N"/>
    <property type="match status" value="1"/>
</dbReference>
<comment type="similarity">
    <text evidence="1">Belongs to the TolB family.</text>
</comment>
<name>A0A9X2HH38_9SPHN</name>
<feature type="domain" description="Amidohydrolase-related" evidence="3">
    <location>
        <begin position="960"/>
        <end position="1023"/>
    </location>
</feature>
<evidence type="ECO:0000256" key="2">
    <source>
        <dbReference type="SAM" id="SignalP"/>
    </source>
</evidence>
<dbReference type="PROSITE" id="PS51257">
    <property type="entry name" value="PROKAR_LIPOPROTEIN"/>
    <property type="match status" value="1"/>
</dbReference>
<keyword evidence="5" id="KW-1185">Reference proteome</keyword>
<dbReference type="Proteomes" id="UP001139451">
    <property type="component" value="Unassembled WGS sequence"/>
</dbReference>
<dbReference type="InterPro" id="IPR032466">
    <property type="entry name" value="Metal_Hydrolase"/>
</dbReference>
<dbReference type="InterPro" id="IPR011042">
    <property type="entry name" value="6-blade_b-propeller_TolB-like"/>
</dbReference>
<evidence type="ECO:0000313" key="4">
    <source>
        <dbReference type="EMBL" id="MCP3731056.1"/>
    </source>
</evidence>
<evidence type="ECO:0000256" key="1">
    <source>
        <dbReference type="ARBA" id="ARBA00009820"/>
    </source>
</evidence>
<evidence type="ECO:0000259" key="3">
    <source>
        <dbReference type="Pfam" id="PF01979"/>
    </source>
</evidence>
<dbReference type="Gene3D" id="2.120.10.30">
    <property type="entry name" value="TolB, C-terminal domain"/>
    <property type="match status" value="4"/>
</dbReference>
<dbReference type="PANTHER" id="PTHR36842">
    <property type="entry name" value="PROTEIN TOLB HOMOLOG"/>
    <property type="match status" value="1"/>
</dbReference>
<dbReference type="PANTHER" id="PTHR36842:SF1">
    <property type="entry name" value="PROTEIN TOLB"/>
    <property type="match status" value="1"/>
</dbReference>
<dbReference type="RefSeq" id="WP_254293284.1">
    <property type="nucleotide sequence ID" value="NZ_JAMLDX010000008.1"/>
</dbReference>
<dbReference type="Pfam" id="PF07676">
    <property type="entry name" value="PD40"/>
    <property type="match status" value="4"/>
</dbReference>
<dbReference type="InterPro" id="IPR011059">
    <property type="entry name" value="Metal-dep_hydrolase_composite"/>
</dbReference>
<feature type="chain" id="PRO_5040937971" evidence="2">
    <location>
        <begin position="24"/>
        <end position="1050"/>
    </location>
</feature>
<accession>A0A9X2HH38</accession>
<gene>
    <name evidence="4" type="ORF">M9978_11515</name>
</gene>
<dbReference type="AlphaFoldDB" id="A0A9X2HH38"/>
<dbReference type="InterPro" id="IPR006680">
    <property type="entry name" value="Amidohydro-rel"/>
</dbReference>
<dbReference type="GO" id="GO:0016810">
    <property type="term" value="F:hydrolase activity, acting on carbon-nitrogen (but not peptide) bonds"/>
    <property type="evidence" value="ECO:0007669"/>
    <property type="project" value="InterPro"/>
</dbReference>
<keyword evidence="2" id="KW-0732">Signal</keyword>
<protein>
    <submittedName>
        <fullName evidence="4">Amidohydrolase family protein</fullName>
    </submittedName>
</protein>
<feature type="signal peptide" evidence="2">
    <location>
        <begin position="1"/>
        <end position="23"/>
    </location>
</feature>
<evidence type="ECO:0000313" key="5">
    <source>
        <dbReference type="Proteomes" id="UP001139451"/>
    </source>
</evidence>
<organism evidence="4 5">
    <name type="scientific">Sphingomonas tagetis</name>
    <dbReference type="NCBI Taxonomy" id="2949092"/>
    <lineage>
        <taxon>Bacteria</taxon>
        <taxon>Pseudomonadati</taxon>
        <taxon>Pseudomonadota</taxon>
        <taxon>Alphaproteobacteria</taxon>
        <taxon>Sphingomonadales</taxon>
        <taxon>Sphingomonadaceae</taxon>
        <taxon>Sphingomonas</taxon>
    </lineage>
</organism>
<dbReference type="Pfam" id="PF01979">
    <property type="entry name" value="Amidohydro_1"/>
    <property type="match status" value="1"/>
</dbReference>
<dbReference type="Gene3D" id="2.30.40.10">
    <property type="entry name" value="Urease, subunit C, domain 1"/>
    <property type="match status" value="1"/>
</dbReference>
<dbReference type="EMBL" id="JAMLDX010000008">
    <property type="protein sequence ID" value="MCP3731056.1"/>
    <property type="molecule type" value="Genomic_DNA"/>
</dbReference>
<dbReference type="SUPFAM" id="SSF51338">
    <property type="entry name" value="Composite domain of metallo-dependent hydrolases"/>
    <property type="match status" value="1"/>
</dbReference>
<comment type="caution">
    <text evidence="4">The sequence shown here is derived from an EMBL/GenBank/DDBJ whole genome shotgun (WGS) entry which is preliminary data.</text>
</comment>